<keyword evidence="3" id="KW-1185">Reference proteome</keyword>
<name>A0A9Q8QHW6_9HYPO</name>
<evidence type="ECO:0000256" key="1">
    <source>
        <dbReference type="SAM" id="MobiDB-lite"/>
    </source>
</evidence>
<gene>
    <name evidence="2" type="ORF">JDV02_005181</name>
</gene>
<dbReference type="EMBL" id="CP086357">
    <property type="protein sequence ID" value="UNI18952.1"/>
    <property type="molecule type" value="Genomic_DNA"/>
</dbReference>
<feature type="compositionally biased region" description="Basic residues" evidence="1">
    <location>
        <begin position="1"/>
        <end position="10"/>
    </location>
</feature>
<evidence type="ECO:0000313" key="3">
    <source>
        <dbReference type="Proteomes" id="UP000829364"/>
    </source>
</evidence>
<feature type="region of interest" description="Disordered" evidence="1">
    <location>
        <begin position="1"/>
        <end position="38"/>
    </location>
</feature>
<feature type="region of interest" description="Disordered" evidence="1">
    <location>
        <begin position="59"/>
        <end position="90"/>
    </location>
</feature>
<accession>A0A9Q8QHW6</accession>
<protein>
    <submittedName>
        <fullName evidence="2">Uncharacterized protein</fullName>
    </submittedName>
</protein>
<dbReference type="RefSeq" id="XP_047842433.1">
    <property type="nucleotide sequence ID" value="XM_047986451.1"/>
</dbReference>
<dbReference type="KEGG" id="ptkz:JDV02_005181"/>
<dbReference type="AlphaFoldDB" id="A0A9Q8QHW6"/>
<sequence length="105" mass="11995">MRPRTRRRRTLSMASVRAPGHGSPNMIPPEPRPRDHPRATAPEMLQACWLFVVRKQARSRRRRRSVRQKDSDGLELLAKQGPRRCAAPVPEQEETIAALEHVSDA</sequence>
<reference evidence="2" key="1">
    <citation type="submission" date="2021-11" db="EMBL/GenBank/DDBJ databases">
        <title>Purpureocillium_takamizusanense_genome.</title>
        <authorList>
            <person name="Nguyen N.-H."/>
        </authorList>
    </citation>
    <scope>NUCLEOTIDE SEQUENCE</scope>
    <source>
        <strain evidence="2">PT3</strain>
    </source>
</reference>
<proteinExistence type="predicted"/>
<dbReference type="GeneID" id="72067130"/>
<organism evidence="2 3">
    <name type="scientific">Purpureocillium takamizusanense</name>
    <dbReference type="NCBI Taxonomy" id="2060973"/>
    <lineage>
        <taxon>Eukaryota</taxon>
        <taxon>Fungi</taxon>
        <taxon>Dikarya</taxon>
        <taxon>Ascomycota</taxon>
        <taxon>Pezizomycotina</taxon>
        <taxon>Sordariomycetes</taxon>
        <taxon>Hypocreomycetidae</taxon>
        <taxon>Hypocreales</taxon>
        <taxon>Ophiocordycipitaceae</taxon>
        <taxon>Purpureocillium</taxon>
    </lineage>
</organism>
<evidence type="ECO:0000313" key="2">
    <source>
        <dbReference type="EMBL" id="UNI18952.1"/>
    </source>
</evidence>
<dbReference type="Proteomes" id="UP000829364">
    <property type="component" value="Chromosome 4"/>
</dbReference>